<reference evidence="1 2" key="1">
    <citation type="submission" date="2018-05" db="EMBL/GenBank/DDBJ databases">
        <title>Genomic Encyclopedia of Type Strains, Phase IV (KMG-IV): sequencing the most valuable type-strain genomes for metagenomic binning, comparative biology and taxonomic classification.</title>
        <authorList>
            <person name="Goeker M."/>
        </authorList>
    </citation>
    <scope>NUCLEOTIDE SEQUENCE [LARGE SCALE GENOMIC DNA]</scope>
    <source>
        <strain evidence="1 2">DSM 19579</strain>
    </source>
</reference>
<dbReference type="Proteomes" id="UP000246744">
    <property type="component" value="Unassembled WGS sequence"/>
</dbReference>
<organism evidence="1 2">
    <name type="scientific">Mangrovibacter plantisponsor</name>
    <dbReference type="NCBI Taxonomy" id="451513"/>
    <lineage>
        <taxon>Bacteria</taxon>
        <taxon>Pseudomonadati</taxon>
        <taxon>Pseudomonadota</taxon>
        <taxon>Gammaproteobacteria</taxon>
        <taxon>Enterobacterales</taxon>
        <taxon>Enterobacteriaceae</taxon>
        <taxon>Mangrovibacter</taxon>
    </lineage>
</organism>
<name>A0A317PXC1_9ENTR</name>
<proteinExistence type="predicted"/>
<protein>
    <submittedName>
        <fullName evidence="1">Uncharacterized protein</fullName>
    </submittedName>
</protein>
<dbReference type="AlphaFoldDB" id="A0A317PXC1"/>
<dbReference type="EMBL" id="QGTS01000008">
    <property type="protein sequence ID" value="PWW07821.1"/>
    <property type="molecule type" value="Genomic_DNA"/>
</dbReference>
<evidence type="ECO:0000313" key="2">
    <source>
        <dbReference type="Proteomes" id="UP000246744"/>
    </source>
</evidence>
<keyword evidence="2" id="KW-1185">Reference proteome</keyword>
<evidence type="ECO:0000313" key="1">
    <source>
        <dbReference type="EMBL" id="PWW07821.1"/>
    </source>
</evidence>
<comment type="caution">
    <text evidence="1">The sequence shown here is derived from an EMBL/GenBank/DDBJ whole genome shotgun (WGS) entry which is preliminary data.</text>
</comment>
<sequence>MVMVLKVTANDRPVLSAAEFGNGHQRLHYVQHIQRMKDQAMSLSSRTRGALVGKHLQFERVYIDEGAKSVVYEFIAPALTGENVQSISGAELSQLEKEGADYSHQSVRNSDDIWFLISLGWRVESCLLTQEGIILVDDIFNKQDIL</sequence>
<dbReference type="RefSeq" id="WP_110026494.1">
    <property type="nucleotide sequence ID" value="NZ_QGTS01000008.1"/>
</dbReference>
<accession>A0A317PXC1</accession>
<gene>
    <name evidence="1" type="ORF">DES37_108249</name>
</gene>